<accession>A0A7J5C449</accession>
<dbReference type="OrthoDB" id="178899at2"/>
<dbReference type="PRINTS" id="PR00411">
    <property type="entry name" value="PNDRDTASEI"/>
</dbReference>
<gene>
    <name evidence="2" type="ORF">F8O01_00970</name>
</gene>
<comment type="caution">
    <text evidence="2">The sequence shown here is derived from an EMBL/GenBank/DDBJ whole genome shotgun (WGS) entry which is preliminary data.</text>
</comment>
<dbReference type="PRINTS" id="PR00368">
    <property type="entry name" value="FADPNR"/>
</dbReference>
<dbReference type="AlphaFoldDB" id="A0A7J5C449"/>
<dbReference type="PANTHER" id="PTHR43539">
    <property type="entry name" value="FLAVIN-BINDING MONOOXYGENASE-LIKE PROTEIN (AFU_ORTHOLOGUE AFUA_4G09220)"/>
    <property type="match status" value="1"/>
</dbReference>
<keyword evidence="3" id="KW-1185">Reference proteome</keyword>
<keyword evidence="1" id="KW-0560">Oxidoreductase</keyword>
<name>A0A7J5C449_9MICO</name>
<evidence type="ECO:0000313" key="3">
    <source>
        <dbReference type="Proteomes" id="UP000467240"/>
    </source>
</evidence>
<dbReference type="GO" id="GO:0005829">
    <property type="term" value="C:cytosol"/>
    <property type="evidence" value="ECO:0007669"/>
    <property type="project" value="TreeGrafter"/>
</dbReference>
<dbReference type="RefSeq" id="WP_158038982.1">
    <property type="nucleotide sequence ID" value="NZ_JACCFV010000001.1"/>
</dbReference>
<dbReference type="Proteomes" id="UP000467240">
    <property type="component" value="Unassembled WGS sequence"/>
</dbReference>
<dbReference type="InterPro" id="IPR050982">
    <property type="entry name" value="Auxin_biosynth/cation_transpt"/>
</dbReference>
<dbReference type="GO" id="GO:0050660">
    <property type="term" value="F:flavin adenine dinucleotide binding"/>
    <property type="evidence" value="ECO:0007669"/>
    <property type="project" value="TreeGrafter"/>
</dbReference>
<dbReference type="GO" id="GO:0004497">
    <property type="term" value="F:monooxygenase activity"/>
    <property type="evidence" value="ECO:0007669"/>
    <property type="project" value="TreeGrafter"/>
</dbReference>
<organism evidence="2 3">
    <name type="scientific">Pseudoclavibacter chungangensis</name>
    <dbReference type="NCBI Taxonomy" id="587635"/>
    <lineage>
        <taxon>Bacteria</taxon>
        <taxon>Bacillati</taxon>
        <taxon>Actinomycetota</taxon>
        <taxon>Actinomycetes</taxon>
        <taxon>Micrococcales</taxon>
        <taxon>Microbacteriaceae</taxon>
        <taxon>Pseudoclavibacter</taxon>
    </lineage>
</organism>
<dbReference type="PANTHER" id="PTHR43539:SF78">
    <property type="entry name" value="FLAVIN-CONTAINING MONOOXYGENASE"/>
    <property type="match status" value="1"/>
</dbReference>
<evidence type="ECO:0000256" key="1">
    <source>
        <dbReference type="ARBA" id="ARBA00023002"/>
    </source>
</evidence>
<dbReference type="InterPro" id="IPR036188">
    <property type="entry name" value="FAD/NAD-bd_sf"/>
</dbReference>
<reference evidence="2 3" key="1">
    <citation type="submission" date="2019-09" db="EMBL/GenBank/DDBJ databases">
        <title>Phylogeny of genus Pseudoclavibacter and closely related genus.</title>
        <authorList>
            <person name="Li Y."/>
        </authorList>
    </citation>
    <scope>NUCLEOTIDE SEQUENCE [LARGE SCALE GENOMIC DNA]</scope>
    <source>
        <strain evidence="2 3">DSM 23821</strain>
    </source>
</reference>
<sequence length="326" mass="34970">MPDVFDVVVIGGGRTGLTVAYALGAFGKRALDDFVVFDASARPGGSWGASWRELRLRDVAALVAPPGLTELGLGRWDEATDRSVREVRRDEFARYEDAFDLGVTRRARALRVERRQRAPELAVTVDVAGRSRTVLARAVVSATGHRSTPFVPAIAGASGFAGVLEHSAHLDSVAPFAGRRVLLVGAGDEADALAASLSAVGAEPFRAGLERVPAERSIVGGDATDTAHLLRRLEPSGARFADGLVRPFDTVLLATGRRRALRHLAPLRLRDVHRGVVERDGWSRSDPRIGFAGVEPSLPPAIALDRALELVEQRADPPVEPGRRSR</sequence>
<dbReference type="SUPFAM" id="SSF51905">
    <property type="entry name" value="FAD/NAD(P)-binding domain"/>
    <property type="match status" value="1"/>
</dbReference>
<dbReference type="Gene3D" id="3.50.50.60">
    <property type="entry name" value="FAD/NAD(P)-binding domain"/>
    <property type="match status" value="1"/>
</dbReference>
<dbReference type="EMBL" id="WBJZ01000001">
    <property type="protein sequence ID" value="KAB1662549.1"/>
    <property type="molecule type" value="Genomic_DNA"/>
</dbReference>
<evidence type="ECO:0000313" key="2">
    <source>
        <dbReference type="EMBL" id="KAB1662549.1"/>
    </source>
</evidence>
<protein>
    <submittedName>
        <fullName evidence="2">NAD(P)/FAD-dependent oxidoreductase</fullName>
    </submittedName>
</protein>
<proteinExistence type="predicted"/>